<evidence type="ECO:0000313" key="3">
    <source>
        <dbReference type="EMBL" id="MBE1536359.1"/>
    </source>
</evidence>
<evidence type="ECO:0000313" key="4">
    <source>
        <dbReference type="Proteomes" id="UP000627838"/>
    </source>
</evidence>
<dbReference type="EMBL" id="JADBDZ010000001">
    <property type="protein sequence ID" value="MBE1536359.1"/>
    <property type="molecule type" value="Genomic_DNA"/>
</dbReference>
<dbReference type="InterPro" id="IPR008599">
    <property type="entry name" value="Diacid_rec"/>
</dbReference>
<dbReference type="InterPro" id="IPR051448">
    <property type="entry name" value="CdaR-like_regulators"/>
</dbReference>
<evidence type="ECO:0000259" key="2">
    <source>
        <dbReference type="Pfam" id="PF13556"/>
    </source>
</evidence>
<dbReference type="Proteomes" id="UP000627838">
    <property type="component" value="Unassembled WGS sequence"/>
</dbReference>
<sequence length="359" mass="38430">MITGADAQAIVDEIMRRLGRNVNLMDGRGVIIASGDRDRVGGVHDGAVRVLRGGAPVAVTGAQARRMRGTRAGVNLPVRIGAEIAGVVGVTGEPREVGDLAEAVALMTELMITQQAMRAEAEWRRRTRDQIVADLLSGRLTAAAWRQRLRLVDARPEAPFALFALRPAADAAADAMGAAGSLYRRLGGGEQQVLASVDVTGTLWAVAGAGAPAALRGRLLELRRDLPRACLLDAGTSADFGALAETVRRARLALRRRTLPEVTTLHEQEVSVLLADLPDGPARAAAARVLGALPGELRRTLRTYFDHDRHVARAARDLNVHRNTLVYRLGRVAALTGRDPRAFDDAVALRLALHLTDLD</sequence>
<evidence type="ECO:0000259" key="1">
    <source>
        <dbReference type="Pfam" id="PF05651"/>
    </source>
</evidence>
<dbReference type="Pfam" id="PF13556">
    <property type="entry name" value="HTH_30"/>
    <property type="match status" value="1"/>
</dbReference>
<dbReference type="PANTHER" id="PTHR33744:SF15">
    <property type="entry name" value="CARBOHYDRATE DIACID REGULATOR"/>
    <property type="match status" value="1"/>
</dbReference>
<organism evidence="3 4">
    <name type="scientific">Actinomadura algeriensis</name>
    <dbReference type="NCBI Taxonomy" id="1679523"/>
    <lineage>
        <taxon>Bacteria</taxon>
        <taxon>Bacillati</taxon>
        <taxon>Actinomycetota</taxon>
        <taxon>Actinomycetes</taxon>
        <taxon>Streptosporangiales</taxon>
        <taxon>Thermomonosporaceae</taxon>
        <taxon>Actinomadura</taxon>
    </lineage>
</organism>
<dbReference type="Gene3D" id="1.10.10.2840">
    <property type="entry name" value="PucR C-terminal helix-turn-helix domain"/>
    <property type="match status" value="1"/>
</dbReference>
<keyword evidence="4" id="KW-1185">Reference proteome</keyword>
<accession>A0ABR9K0K9</accession>
<gene>
    <name evidence="3" type="ORF">H4W34_006192</name>
</gene>
<feature type="domain" description="Putative sugar diacid recognition" evidence="1">
    <location>
        <begin position="5"/>
        <end position="135"/>
    </location>
</feature>
<dbReference type="InterPro" id="IPR042070">
    <property type="entry name" value="PucR_C-HTH_sf"/>
</dbReference>
<dbReference type="Pfam" id="PF05651">
    <property type="entry name" value="Diacid_rec"/>
    <property type="match status" value="1"/>
</dbReference>
<feature type="domain" description="PucR C-terminal helix-turn-helix" evidence="2">
    <location>
        <begin position="297"/>
        <end position="354"/>
    </location>
</feature>
<dbReference type="PANTHER" id="PTHR33744">
    <property type="entry name" value="CARBOHYDRATE DIACID REGULATOR"/>
    <property type="match status" value="1"/>
</dbReference>
<protein>
    <submittedName>
        <fullName evidence="3">Carbohydrate diacid regulator</fullName>
    </submittedName>
</protein>
<dbReference type="RefSeq" id="WP_192762403.1">
    <property type="nucleotide sequence ID" value="NZ_JADBDZ010000001.1"/>
</dbReference>
<dbReference type="InterPro" id="IPR025736">
    <property type="entry name" value="PucR_C-HTH_dom"/>
</dbReference>
<comment type="caution">
    <text evidence="3">The sequence shown here is derived from an EMBL/GenBank/DDBJ whole genome shotgun (WGS) entry which is preliminary data.</text>
</comment>
<proteinExistence type="predicted"/>
<name>A0ABR9K0K9_9ACTN</name>
<reference evidence="3 4" key="1">
    <citation type="submission" date="2020-10" db="EMBL/GenBank/DDBJ databases">
        <title>Sequencing the genomes of 1000 actinobacteria strains.</title>
        <authorList>
            <person name="Klenk H.-P."/>
        </authorList>
    </citation>
    <scope>NUCLEOTIDE SEQUENCE [LARGE SCALE GENOMIC DNA]</scope>
    <source>
        <strain evidence="3 4">DSM 46744</strain>
    </source>
</reference>